<dbReference type="PANTHER" id="PTHR31750">
    <property type="entry name" value="PROTEIN STAY-GREEN 1, CHLOROPLASTIC-RELATED"/>
    <property type="match status" value="1"/>
</dbReference>
<dbReference type="RefSeq" id="WP_250098438.1">
    <property type="nucleotide sequence ID" value="NZ_JAKRYL010000032.1"/>
</dbReference>
<dbReference type="Proteomes" id="UP001139150">
    <property type="component" value="Unassembled WGS sequence"/>
</dbReference>
<organism evidence="3 4">
    <name type="scientific">Halalkalibacter alkaliphilus</name>
    <dbReference type="NCBI Taxonomy" id="2917993"/>
    <lineage>
        <taxon>Bacteria</taxon>
        <taxon>Bacillati</taxon>
        <taxon>Bacillota</taxon>
        <taxon>Bacilli</taxon>
        <taxon>Bacillales</taxon>
        <taxon>Bacillaceae</taxon>
        <taxon>Halalkalibacter</taxon>
    </lineage>
</organism>
<evidence type="ECO:0000313" key="3">
    <source>
        <dbReference type="EMBL" id="MCL7749578.1"/>
    </source>
</evidence>
<proteinExistence type="predicted"/>
<dbReference type="AlphaFoldDB" id="A0A9X2CWJ1"/>
<protein>
    <submittedName>
        <fullName evidence="3">Staygreen family protein</fullName>
    </submittedName>
</protein>
<dbReference type="EMBL" id="JAKRYL010000032">
    <property type="protein sequence ID" value="MCL7749578.1"/>
    <property type="molecule type" value="Genomic_DNA"/>
</dbReference>
<keyword evidence="1" id="KW-0809">Transit peptide</keyword>
<dbReference type="Pfam" id="PF12638">
    <property type="entry name" value="Staygreen"/>
    <property type="match status" value="1"/>
</dbReference>
<dbReference type="PANTHER" id="PTHR31750:SF4">
    <property type="entry name" value="LP06106P"/>
    <property type="match status" value="1"/>
</dbReference>
<evidence type="ECO:0000259" key="2">
    <source>
        <dbReference type="Pfam" id="PF12638"/>
    </source>
</evidence>
<reference evidence="3" key="1">
    <citation type="submission" date="2022-02" db="EMBL/GenBank/DDBJ databases">
        <title>Halalkalibacter sp. nov. isolated from Lonar Lake, India.</title>
        <authorList>
            <person name="Joshi A."/>
            <person name="Thite S."/>
            <person name="Lodha T."/>
        </authorList>
    </citation>
    <scope>NUCLEOTIDE SEQUENCE</scope>
    <source>
        <strain evidence="3">MEB205</strain>
    </source>
</reference>
<comment type="caution">
    <text evidence="3">The sequence shown here is derived from an EMBL/GenBank/DDBJ whole genome shotgun (WGS) entry which is preliminary data.</text>
</comment>
<sequence length="150" mass="17660">MFDPQKLTTNLIPPATFVQPIQGRKYTLTHSDITGELFLDIGTNYNYKAIDWDMRDEVLAEWQIDQLNRVSIVGKAHVDEGQFTKEQSKFRYNIFRKEMSTALKGMFYGDKKFLTNYPTLLNAPIYIMYTSIYPEFNHTIYYGTPRDYLN</sequence>
<gene>
    <name evidence="3" type="ORF">MF646_20895</name>
</gene>
<dbReference type="InterPro" id="IPR024438">
    <property type="entry name" value="Staygreen"/>
</dbReference>
<name>A0A9X2CWJ1_9BACI</name>
<accession>A0A9X2CWJ1</accession>
<feature type="domain" description="Staygreen protein" evidence="2">
    <location>
        <begin position="2"/>
        <end position="148"/>
    </location>
</feature>
<evidence type="ECO:0000256" key="1">
    <source>
        <dbReference type="ARBA" id="ARBA00022946"/>
    </source>
</evidence>
<evidence type="ECO:0000313" key="4">
    <source>
        <dbReference type="Proteomes" id="UP001139150"/>
    </source>
</evidence>
<keyword evidence="4" id="KW-1185">Reference proteome</keyword>